<evidence type="ECO:0000313" key="2">
    <source>
        <dbReference type="EMBL" id="KAJ3651830.1"/>
    </source>
</evidence>
<dbReference type="PANTHER" id="PTHR10174">
    <property type="entry name" value="ALPHA-TOCOPHEROL TRANSFER PROTEIN-RELATED"/>
    <property type="match status" value="1"/>
</dbReference>
<evidence type="ECO:0000313" key="3">
    <source>
        <dbReference type="Proteomes" id="UP001168821"/>
    </source>
</evidence>
<dbReference type="GO" id="GO:0016020">
    <property type="term" value="C:membrane"/>
    <property type="evidence" value="ECO:0007669"/>
    <property type="project" value="TreeGrafter"/>
</dbReference>
<dbReference type="AlphaFoldDB" id="A0AA38MCJ2"/>
<organism evidence="2 3">
    <name type="scientific">Zophobas morio</name>
    <dbReference type="NCBI Taxonomy" id="2755281"/>
    <lineage>
        <taxon>Eukaryota</taxon>
        <taxon>Metazoa</taxon>
        <taxon>Ecdysozoa</taxon>
        <taxon>Arthropoda</taxon>
        <taxon>Hexapoda</taxon>
        <taxon>Insecta</taxon>
        <taxon>Pterygota</taxon>
        <taxon>Neoptera</taxon>
        <taxon>Endopterygota</taxon>
        <taxon>Coleoptera</taxon>
        <taxon>Polyphaga</taxon>
        <taxon>Cucujiformia</taxon>
        <taxon>Tenebrionidae</taxon>
        <taxon>Zophobas</taxon>
    </lineage>
</organism>
<dbReference type="InterPro" id="IPR001251">
    <property type="entry name" value="CRAL-TRIO_dom"/>
</dbReference>
<reference evidence="2" key="1">
    <citation type="journal article" date="2023" name="G3 (Bethesda)">
        <title>Whole genome assemblies of Zophobas morio and Tenebrio molitor.</title>
        <authorList>
            <person name="Kaur S."/>
            <person name="Stinson S.A."/>
            <person name="diCenzo G.C."/>
        </authorList>
    </citation>
    <scope>NUCLEOTIDE SEQUENCE</scope>
    <source>
        <strain evidence="2">QUZm001</strain>
    </source>
</reference>
<gene>
    <name evidence="2" type="ORF">Zmor_017838</name>
</gene>
<proteinExistence type="predicted"/>
<evidence type="ECO:0000259" key="1">
    <source>
        <dbReference type="PROSITE" id="PS50191"/>
    </source>
</evidence>
<dbReference type="GO" id="GO:1902936">
    <property type="term" value="F:phosphatidylinositol bisphosphate binding"/>
    <property type="evidence" value="ECO:0007669"/>
    <property type="project" value="TreeGrafter"/>
</dbReference>
<dbReference type="InterPro" id="IPR036273">
    <property type="entry name" value="CRAL/TRIO_N_dom_sf"/>
</dbReference>
<dbReference type="CDD" id="cd00170">
    <property type="entry name" value="SEC14"/>
    <property type="match status" value="1"/>
</dbReference>
<dbReference type="Gene3D" id="3.40.525.10">
    <property type="entry name" value="CRAL-TRIO lipid binding domain"/>
    <property type="match status" value="1"/>
</dbReference>
<name>A0AA38MCJ2_9CUCU</name>
<dbReference type="PROSITE" id="PS50191">
    <property type="entry name" value="CRAL_TRIO"/>
    <property type="match status" value="1"/>
</dbReference>
<feature type="domain" description="CRAL-TRIO" evidence="1">
    <location>
        <begin position="102"/>
        <end position="244"/>
    </location>
</feature>
<dbReference type="PRINTS" id="PR00180">
    <property type="entry name" value="CRETINALDHBP"/>
</dbReference>
<accession>A0AA38MCJ2</accession>
<dbReference type="SUPFAM" id="SSF52087">
    <property type="entry name" value="CRAL/TRIO domain"/>
    <property type="match status" value="1"/>
</dbReference>
<dbReference type="EMBL" id="JALNTZ010000005">
    <property type="protein sequence ID" value="KAJ3651830.1"/>
    <property type="molecule type" value="Genomic_DNA"/>
</dbReference>
<dbReference type="SUPFAM" id="SSF46938">
    <property type="entry name" value="CRAL/TRIO N-terminal domain"/>
    <property type="match status" value="1"/>
</dbReference>
<keyword evidence="3" id="KW-1185">Reference proteome</keyword>
<protein>
    <recommendedName>
        <fullName evidence="1">CRAL-TRIO domain-containing protein</fullName>
    </recommendedName>
</protein>
<comment type="caution">
    <text evidence="2">The sequence shown here is derived from an EMBL/GenBank/DDBJ whole genome shotgun (WGS) entry which is preliminary data.</text>
</comment>
<dbReference type="Proteomes" id="UP001168821">
    <property type="component" value="Unassembled WGS sequence"/>
</dbReference>
<dbReference type="SMART" id="SM00516">
    <property type="entry name" value="SEC14"/>
    <property type="match status" value="1"/>
</dbReference>
<dbReference type="Pfam" id="PF00650">
    <property type="entry name" value="CRAL_TRIO"/>
    <property type="match status" value="1"/>
</dbReference>
<dbReference type="PANTHER" id="PTHR10174:SF213">
    <property type="entry name" value="CRAL-TRIO DOMAIN-CONTAINING PROTEIN"/>
    <property type="match status" value="1"/>
</dbReference>
<sequence length="297" mass="34352">MNLKLADLESQYSKDKDLKKVDVEALIDWVNKQPHLPKINELQAILFLHSCYYSNEAAKVTIDNYFTSKTVFHMFRNRDPSSPPVQTTIDIALCANLPKTTPEGYTVYLFKLINKNPSNFNLENIYRYFDMMVMLERYQNGVSNGHVILLDCTGWSLGHTARVNPLVLKNFFYYLQEAMPVRLKGLHFYNLGSFIDAIMALIKPLLKKETAEKIHIHDSLDSVTNFVCLECLPEDYGGSVESTTVLHDKIQNDLLKNKAFFEWEETFTVDEKKRPGEKWKNIDIYGTEGTFKKLEID</sequence>
<dbReference type="InterPro" id="IPR036865">
    <property type="entry name" value="CRAL-TRIO_dom_sf"/>
</dbReference>